<keyword evidence="4" id="KW-1185">Reference proteome</keyword>
<feature type="compositionally biased region" description="Basic and acidic residues" evidence="1">
    <location>
        <begin position="204"/>
        <end position="213"/>
    </location>
</feature>
<reference evidence="3 4" key="1">
    <citation type="submission" date="2019-02" db="EMBL/GenBank/DDBJ databases">
        <title>Deep-cultivation of Planctomycetes and their phenomic and genomic characterization uncovers novel biology.</title>
        <authorList>
            <person name="Wiegand S."/>
            <person name="Jogler M."/>
            <person name="Boedeker C."/>
            <person name="Pinto D."/>
            <person name="Vollmers J."/>
            <person name="Rivas-Marin E."/>
            <person name="Kohn T."/>
            <person name="Peeters S.H."/>
            <person name="Heuer A."/>
            <person name="Rast P."/>
            <person name="Oberbeckmann S."/>
            <person name="Bunk B."/>
            <person name="Jeske O."/>
            <person name="Meyerdierks A."/>
            <person name="Storesund J.E."/>
            <person name="Kallscheuer N."/>
            <person name="Luecker S."/>
            <person name="Lage O.M."/>
            <person name="Pohl T."/>
            <person name="Merkel B.J."/>
            <person name="Hornburger P."/>
            <person name="Mueller R.-W."/>
            <person name="Bruemmer F."/>
            <person name="Labrenz M."/>
            <person name="Spormann A.M."/>
            <person name="Op den Camp H."/>
            <person name="Overmann J."/>
            <person name="Amann R."/>
            <person name="Jetten M.S.M."/>
            <person name="Mascher T."/>
            <person name="Medema M.H."/>
            <person name="Devos D.P."/>
            <person name="Kaster A.-K."/>
            <person name="Ovreas L."/>
            <person name="Rohde M."/>
            <person name="Galperin M.Y."/>
            <person name="Jogler C."/>
        </authorList>
    </citation>
    <scope>NUCLEOTIDE SEQUENCE [LARGE SCALE GENOMIC DNA]</scope>
    <source>
        <strain evidence="3 4">Mal48</strain>
    </source>
</reference>
<evidence type="ECO:0000313" key="3">
    <source>
        <dbReference type="EMBL" id="QDT34542.1"/>
    </source>
</evidence>
<dbReference type="PROSITE" id="PS51257">
    <property type="entry name" value="PROKAR_LIPOPROTEIN"/>
    <property type="match status" value="1"/>
</dbReference>
<gene>
    <name evidence="3" type="ORF">Mal48_38040</name>
</gene>
<feature type="region of interest" description="Disordered" evidence="1">
    <location>
        <begin position="132"/>
        <end position="153"/>
    </location>
</feature>
<proteinExistence type="predicted"/>
<keyword evidence="2" id="KW-0732">Signal</keyword>
<organism evidence="3 4">
    <name type="scientific">Thalassoglobus polymorphus</name>
    <dbReference type="NCBI Taxonomy" id="2527994"/>
    <lineage>
        <taxon>Bacteria</taxon>
        <taxon>Pseudomonadati</taxon>
        <taxon>Planctomycetota</taxon>
        <taxon>Planctomycetia</taxon>
        <taxon>Planctomycetales</taxon>
        <taxon>Planctomycetaceae</taxon>
        <taxon>Thalassoglobus</taxon>
    </lineage>
</organism>
<evidence type="ECO:0000256" key="1">
    <source>
        <dbReference type="SAM" id="MobiDB-lite"/>
    </source>
</evidence>
<dbReference type="AlphaFoldDB" id="A0A517QSE8"/>
<dbReference type="KEGG" id="tpol:Mal48_38040"/>
<feature type="chain" id="PRO_5022040579" evidence="2">
    <location>
        <begin position="28"/>
        <end position="544"/>
    </location>
</feature>
<evidence type="ECO:0000256" key="2">
    <source>
        <dbReference type="SAM" id="SignalP"/>
    </source>
</evidence>
<dbReference type="RefSeq" id="WP_145202637.1">
    <property type="nucleotide sequence ID" value="NZ_CP036267.1"/>
</dbReference>
<accession>A0A517QSE8</accession>
<name>A0A517QSE8_9PLAN</name>
<feature type="compositionally biased region" description="Basic and acidic residues" evidence="1">
    <location>
        <begin position="224"/>
        <end position="246"/>
    </location>
</feature>
<dbReference type="Proteomes" id="UP000315724">
    <property type="component" value="Chromosome"/>
</dbReference>
<feature type="region of interest" description="Disordered" evidence="1">
    <location>
        <begin position="38"/>
        <end position="79"/>
    </location>
</feature>
<feature type="compositionally biased region" description="Basic and acidic residues" evidence="1">
    <location>
        <begin position="38"/>
        <end position="60"/>
    </location>
</feature>
<feature type="region of interest" description="Disordered" evidence="1">
    <location>
        <begin position="172"/>
        <end position="277"/>
    </location>
</feature>
<feature type="signal peptide" evidence="2">
    <location>
        <begin position="1"/>
        <end position="27"/>
    </location>
</feature>
<evidence type="ECO:0000313" key="4">
    <source>
        <dbReference type="Proteomes" id="UP000315724"/>
    </source>
</evidence>
<dbReference type="OrthoDB" id="291778at2"/>
<protein>
    <submittedName>
        <fullName evidence="3">Uncharacterized protein</fullName>
    </submittedName>
</protein>
<sequence precursor="true">MTWQFAKLVSIFALVLLTGCASISSPAKLKFTSPFKKMQRDVSRETKKDSEARESKEQSAPKRQPLIARQSKNDDIRQHDAATERLIETELRDASPEEREEWIQYLATVDAAKVSQLLRARRADLGAERLAQAASRGEQKTAAQNTSDQVAAGQKNEIQDIKRVGHTLQPTLPSRVSSEASEGDQLAQADHSRETQDSTVQGESKTEADEPTTRKWSGQLKSLTEWEKNPLNFSRDEHSETPDSKRDRRSKPLPQIISIPFRNGGETGKDSEEASSRATTVLFEKDEKVTATAPSDSLRIAPGAKLWEEELHKLVSLMEAEASASGSAGSGSLTRNELRQQVALRMLYLVNDQKQLAMQPIPGLQPADQEFWTSIFWGLSNYLNEEGINPSQRSTMTIEQLRSATHYLQISAKLQLRNVSFCSRINGFGNFEPIDATQLTPGEPVLIYCDVRNFQSESSDQNDFITKLRSSVEIYQGDLNGQLVDRSSFPATEDRCQSIRTDYYNSYRIDLPAHLSSGQHVLKLTVYDEFSGKSATETISFTVR</sequence>
<dbReference type="EMBL" id="CP036267">
    <property type="protein sequence ID" value="QDT34542.1"/>
    <property type="molecule type" value="Genomic_DNA"/>
</dbReference>